<dbReference type="InterPro" id="IPR036390">
    <property type="entry name" value="WH_DNA-bd_sf"/>
</dbReference>
<evidence type="ECO:0000313" key="3">
    <source>
        <dbReference type="Proteomes" id="UP000198816"/>
    </source>
</evidence>
<dbReference type="InterPro" id="IPR036388">
    <property type="entry name" value="WH-like_DNA-bd_sf"/>
</dbReference>
<dbReference type="NCBIfam" id="TIGR04176">
    <property type="entry name" value="MarR_EPS"/>
    <property type="match status" value="1"/>
</dbReference>
<dbReference type="EMBL" id="FNNZ01000001">
    <property type="protein sequence ID" value="SDW03962.1"/>
    <property type="molecule type" value="Genomic_DNA"/>
</dbReference>
<dbReference type="AlphaFoldDB" id="A0A1H2QA11"/>
<evidence type="ECO:0000313" key="2">
    <source>
        <dbReference type="EMBL" id="SDW03962.1"/>
    </source>
</evidence>
<evidence type="ECO:0000256" key="1">
    <source>
        <dbReference type="SAM" id="Coils"/>
    </source>
</evidence>
<reference evidence="3" key="1">
    <citation type="submission" date="2016-10" db="EMBL/GenBank/DDBJ databases">
        <authorList>
            <person name="Varghese N."/>
            <person name="Submissions S."/>
        </authorList>
    </citation>
    <scope>NUCLEOTIDE SEQUENCE [LARGE SCALE GENOMIC DNA]</scope>
    <source>
        <strain evidence="3">DSM 217</strain>
    </source>
</reference>
<name>A0A1H2QA11_THIRO</name>
<gene>
    <name evidence="2" type="ORF">SAMN05421783_101184</name>
</gene>
<proteinExistence type="predicted"/>
<accession>A0A1H2QA11</accession>
<dbReference type="SUPFAM" id="SSF46785">
    <property type="entry name" value="Winged helix' DNA-binding domain"/>
    <property type="match status" value="1"/>
</dbReference>
<dbReference type="InterPro" id="IPR026433">
    <property type="entry name" value="MarR_EPS"/>
</dbReference>
<dbReference type="Pfam" id="PF13412">
    <property type="entry name" value="HTH_24"/>
    <property type="match status" value="1"/>
</dbReference>
<dbReference type="RefSeq" id="WP_093027205.1">
    <property type="nucleotide sequence ID" value="NZ_FNNZ01000001.1"/>
</dbReference>
<protein>
    <submittedName>
        <fullName evidence="2">Transcriptional regulator, AsnC family</fullName>
    </submittedName>
</protein>
<feature type="coiled-coil region" evidence="1">
    <location>
        <begin position="79"/>
        <end position="109"/>
    </location>
</feature>
<keyword evidence="1" id="KW-0175">Coiled coil</keyword>
<dbReference type="OrthoDB" id="8537236at2"/>
<dbReference type="Gene3D" id="1.10.10.10">
    <property type="entry name" value="Winged helix-like DNA-binding domain superfamily/Winged helix DNA-binding domain"/>
    <property type="match status" value="1"/>
</dbReference>
<dbReference type="Proteomes" id="UP000198816">
    <property type="component" value="Unassembled WGS sequence"/>
</dbReference>
<keyword evidence="3" id="KW-1185">Reference proteome</keyword>
<sequence length="113" mass="12933">MTDDLHYRVLKHLQAHPDATQRDLAKALGISLGSTNFCVRAVIDQGWVKVQNFRRSDNKLAYAYLLTPQGIEAKARITARFLQRKRDEYEALKAEIAQLTAEAESQCQRDDRT</sequence>
<dbReference type="STRING" id="1058.SAMN05421783_101184"/>
<organism evidence="2 3">
    <name type="scientific">Thiocapsa roseopersicina</name>
    <dbReference type="NCBI Taxonomy" id="1058"/>
    <lineage>
        <taxon>Bacteria</taxon>
        <taxon>Pseudomonadati</taxon>
        <taxon>Pseudomonadota</taxon>
        <taxon>Gammaproteobacteria</taxon>
        <taxon>Chromatiales</taxon>
        <taxon>Chromatiaceae</taxon>
        <taxon>Thiocapsa</taxon>
    </lineage>
</organism>